<dbReference type="GO" id="GO:0006874">
    <property type="term" value="P:intracellular calcium ion homeostasis"/>
    <property type="evidence" value="ECO:0007669"/>
    <property type="project" value="TreeGrafter"/>
</dbReference>
<feature type="transmembrane region" description="Helical" evidence="18">
    <location>
        <begin position="683"/>
        <end position="704"/>
    </location>
</feature>
<protein>
    <recommendedName>
        <fullName evidence="19">EF-hand domain-containing protein</fullName>
    </recommendedName>
</protein>
<evidence type="ECO:0000256" key="6">
    <source>
        <dbReference type="ARBA" id="ARBA00022568"/>
    </source>
</evidence>
<keyword evidence="7 18" id="KW-0812">Transmembrane</keyword>
<evidence type="ECO:0000256" key="14">
    <source>
        <dbReference type="ARBA" id="ARBA00023053"/>
    </source>
</evidence>
<keyword evidence="15" id="KW-0406">Ion transport</keyword>
<dbReference type="SMART" id="SM00054">
    <property type="entry name" value="EFh"/>
    <property type="match status" value="3"/>
</dbReference>
<dbReference type="EMBL" id="HBHJ01010777">
    <property type="protein sequence ID" value="CAD9678068.1"/>
    <property type="molecule type" value="Transcribed_RNA"/>
</dbReference>
<keyword evidence="11" id="KW-0769">Symport</keyword>
<keyword evidence="10" id="KW-0106">Calcium</keyword>
<dbReference type="GO" id="GO:0005262">
    <property type="term" value="F:calcium channel activity"/>
    <property type="evidence" value="ECO:0007669"/>
    <property type="project" value="TreeGrafter"/>
</dbReference>
<dbReference type="CDD" id="cd00051">
    <property type="entry name" value="EFh"/>
    <property type="match status" value="1"/>
</dbReference>
<evidence type="ECO:0000256" key="10">
    <source>
        <dbReference type="ARBA" id="ARBA00022837"/>
    </source>
</evidence>
<keyword evidence="4" id="KW-0050">Antiport</keyword>
<keyword evidence="3" id="KW-0813">Transport</keyword>
<dbReference type="PROSITE" id="PS50222">
    <property type="entry name" value="EF_HAND_2"/>
    <property type="match status" value="3"/>
</dbReference>
<dbReference type="Pfam" id="PF13499">
    <property type="entry name" value="EF-hand_7"/>
    <property type="match status" value="2"/>
</dbReference>
<feature type="domain" description="EF-hand" evidence="19">
    <location>
        <begin position="393"/>
        <end position="428"/>
    </location>
</feature>
<comment type="similarity">
    <text evidence="2">Belongs to the Ca(2+):cation antiporter (CaCA) (TC 2.A.19) family. SLC24A subfamily.</text>
</comment>
<evidence type="ECO:0000256" key="1">
    <source>
        <dbReference type="ARBA" id="ARBA00004141"/>
    </source>
</evidence>
<keyword evidence="14" id="KW-0915">Sodium</keyword>
<dbReference type="InterPro" id="IPR018247">
    <property type="entry name" value="EF_Hand_1_Ca_BS"/>
</dbReference>
<keyword evidence="12" id="KW-0630">Potassium</keyword>
<evidence type="ECO:0000256" key="15">
    <source>
        <dbReference type="ARBA" id="ARBA00023065"/>
    </source>
</evidence>
<keyword evidence="6" id="KW-0109">Calcium transport</keyword>
<dbReference type="Gene3D" id="1.10.238.10">
    <property type="entry name" value="EF-hand"/>
    <property type="match status" value="2"/>
</dbReference>
<reference evidence="20" key="1">
    <citation type="submission" date="2021-01" db="EMBL/GenBank/DDBJ databases">
        <authorList>
            <person name="Corre E."/>
            <person name="Pelletier E."/>
            <person name="Niang G."/>
            <person name="Scheremetjew M."/>
            <person name="Finn R."/>
            <person name="Kale V."/>
            <person name="Holt S."/>
            <person name="Cochrane G."/>
            <person name="Meng A."/>
            <person name="Brown T."/>
            <person name="Cohen L."/>
        </authorList>
    </citation>
    <scope>NUCLEOTIDE SEQUENCE</scope>
    <source>
        <strain evidence="20">CCMP1243</strain>
    </source>
</reference>
<name>A0A7S2WBC3_9STRA</name>
<feature type="transmembrane region" description="Helical" evidence="18">
    <location>
        <begin position="179"/>
        <end position="204"/>
    </location>
</feature>
<feature type="domain" description="EF-hand" evidence="19">
    <location>
        <begin position="467"/>
        <end position="502"/>
    </location>
</feature>
<evidence type="ECO:0000256" key="7">
    <source>
        <dbReference type="ARBA" id="ARBA00022692"/>
    </source>
</evidence>
<dbReference type="PROSITE" id="PS00018">
    <property type="entry name" value="EF_HAND_1"/>
    <property type="match status" value="2"/>
</dbReference>
<keyword evidence="8" id="KW-0732">Signal</keyword>
<evidence type="ECO:0000259" key="19">
    <source>
        <dbReference type="PROSITE" id="PS50222"/>
    </source>
</evidence>
<dbReference type="Gene3D" id="1.20.1420.30">
    <property type="entry name" value="NCX, central ion-binding region"/>
    <property type="match status" value="2"/>
</dbReference>
<evidence type="ECO:0000256" key="16">
    <source>
        <dbReference type="ARBA" id="ARBA00023136"/>
    </source>
</evidence>
<feature type="domain" description="EF-hand" evidence="19">
    <location>
        <begin position="432"/>
        <end position="466"/>
    </location>
</feature>
<evidence type="ECO:0000256" key="3">
    <source>
        <dbReference type="ARBA" id="ARBA00022448"/>
    </source>
</evidence>
<dbReference type="PANTHER" id="PTHR10846">
    <property type="entry name" value="SODIUM/POTASSIUM/CALCIUM EXCHANGER"/>
    <property type="match status" value="1"/>
</dbReference>
<evidence type="ECO:0000256" key="9">
    <source>
        <dbReference type="ARBA" id="ARBA00022737"/>
    </source>
</evidence>
<evidence type="ECO:0000256" key="18">
    <source>
        <dbReference type="SAM" id="Phobius"/>
    </source>
</evidence>
<evidence type="ECO:0000256" key="12">
    <source>
        <dbReference type="ARBA" id="ARBA00022958"/>
    </source>
</evidence>
<dbReference type="InterPro" id="IPR004481">
    <property type="entry name" value="K/Na/Ca-exchanger"/>
</dbReference>
<keyword evidence="9" id="KW-0677">Repeat</keyword>
<feature type="transmembrane region" description="Helical" evidence="18">
    <location>
        <begin position="12"/>
        <end position="31"/>
    </location>
</feature>
<evidence type="ECO:0000256" key="13">
    <source>
        <dbReference type="ARBA" id="ARBA00022989"/>
    </source>
</evidence>
<dbReference type="NCBIfam" id="TIGR00367">
    <property type="entry name" value="calcium/sodium antiporter"/>
    <property type="match status" value="1"/>
</dbReference>
<evidence type="ECO:0000313" key="20">
    <source>
        <dbReference type="EMBL" id="CAD9678068.1"/>
    </source>
</evidence>
<proteinExistence type="inferred from homology"/>
<evidence type="ECO:0000256" key="4">
    <source>
        <dbReference type="ARBA" id="ARBA00022449"/>
    </source>
</evidence>
<keyword evidence="17" id="KW-0739">Sodium transport</keyword>
<feature type="transmembrane region" description="Helical" evidence="18">
    <location>
        <begin position="640"/>
        <end position="663"/>
    </location>
</feature>
<evidence type="ECO:0000256" key="5">
    <source>
        <dbReference type="ARBA" id="ARBA00022538"/>
    </source>
</evidence>
<dbReference type="SUPFAM" id="SSF47473">
    <property type="entry name" value="EF-hand"/>
    <property type="match status" value="1"/>
</dbReference>
<dbReference type="PANTHER" id="PTHR10846:SF72">
    <property type="entry name" value="SODIUM_POTASSIUM_CALCIUM EXCHANGER NCKX30C"/>
    <property type="match status" value="1"/>
</dbReference>
<dbReference type="GO" id="GO:0005509">
    <property type="term" value="F:calcium ion binding"/>
    <property type="evidence" value="ECO:0007669"/>
    <property type="project" value="InterPro"/>
</dbReference>
<accession>A0A7S2WBC3</accession>
<organism evidence="20">
    <name type="scientific">Rhizochromulina marina</name>
    <dbReference type="NCBI Taxonomy" id="1034831"/>
    <lineage>
        <taxon>Eukaryota</taxon>
        <taxon>Sar</taxon>
        <taxon>Stramenopiles</taxon>
        <taxon>Ochrophyta</taxon>
        <taxon>Dictyochophyceae</taxon>
        <taxon>Rhizochromulinales</taxon>
        <taxon>Rhizochromulina</taxon>
    </lineage>
</organism>
<gene>
    <name evidence="20" type="ORF">RMAR1173_LOCUS7031</name>
</gene>
<sequence>MRRHRPHRAGVLTRVSVVVVVLATVLVIHTIDSTLFTSFAAHLGSFAGGAAPPPAAGLGVAGDSEAGATPAAAQADSRHRVLMDDDSEPKICSGFETSNCSVLKPRRRYLLLFVALGLVYLFVGIAIVCDELFVPALEIIAERLELPNDVAGATLMAAGGSAPELATSIIGTFKRSDIGFGTIVGSAVFNVLFVIGMCAFFTPARYAPLKLTWWPLMRDCLYYILTLGTLVIFMWDGTIRLWESVLQFGMYIGYVIIMNYSTRLERRVKEWLGEEMPTPPGAWIRLEIAKILRQHELSEYEKPLRLKGVVRGAQLCNLTLRGIESIVPTSSPSDRTRLESLVLAAKKEENAKLLSRDPNADFSRYSTFRAGILQLLTSDTDVLDTAAIVAVMQVKGDVNEVFRVIDKDGNGAIDAAELRELLTSLGPNGDEVTEEQVQRAMDDMDLNQDGQIHFSEFVPWYTRSEERMRTKTRAVFDMFDKDKNGKIDKQEIGDLLSSLGNRVTEDEVENAIAALNAESLAEGGITFEDFKEWYENSLFWTKQIAAAEEAAESCESLWRNVVSQTRDLCSDEKPLRAKLVFLLSLPMLLLFCVIPDCRPPEKEWLAPFTFVGSIAMVGILSFGMVELAEIFGATIGVPDVVMGLTILAAGTSVPDLLSSVIVARQGLGDMAVSSSIGSNIFDVAVGLPIPWLAFNILVTVLDCDDFVQVDGSGSRGLVLNLIVLLCMIALVVVSIAASGWQMTQNFGFAMFIFYFVYLAIALGTTPESDFHRQRCNADDHD</sequence>
<evidence type="ECO:0000256" key="8">
    <source>
        <dbReference type="ARBA" id="ARBA00022729"/>
    </source>
</evidence>
<feature type="transmembrane region" description="Helical" evidence="18">
    <location>
        <begin position="608"/>
        <end position="628"/>
    </location>
</feature>
<dbReference type="GO" id="GO:0015293">
    <property type="term" value="F:symporter activity"/>
    <property type="evidence" value="ECO:0007669"/>
    <property type="project" value="UniProtKB-KW"/>
</dbReference>
<feature type="transmembrane region" description="Helical" evidence="18">
    <location>
        <begin position="241"/>
        <end position="260"/>
    </location>
</feature>
<feature type="transmembrane region" description="Helical" evidence="18">
    <location>
        <begin position="216"/>
        <end position="235"/>
    </location>
</feature>
<dbReference type="InterPro" id="IPR002048">
    <property type="entry name" value="EF_hand_dom"/>
</dbReference>
<keyword evidence="13 18" id="KW-1133">Transmembrane helix</keyword>
<evidence type="ECO:0000256" key="2">
    <source>
        <dbReference type="ARBA" id="ARBA00005364"/>
    </source>
</evidence>
<dbReference type="InterPro" id="IPR044880">
    <property type="entry name" value="NCX_ion-bd_dom_sf"/>
</dbReference>
<dbReference type="FunFam" id="1.20.1420.30:FF:000009">
    <property type="entry name" value="sodium/potassium/calcium exchanger 5 isoform X2"/>
    <property type="match status" value="1"/>
</dbReference>
<keyword evidence="16 18" id="KW-0472">Membrane</keyword>
<comment type="subcellular location">
    <subcellularLocation>
        <location evidence="1">Membrane</location>
        <topology evidence="1">Multi-pass membrane protein</topology>
    </subcellularLocation>
</comment>
<evidence type="ECO:0000256" key="11">
    <source>
        <dbReference type="ARBA" id="ARBA00022847"/>
    </source>
</evidence>
<dbReference type="InterPro" id="IPR004837">
    <property type="entry name" value="NaCa_Exmemb"/>
</dbReference>
<dbReference type="InterPro" id="IPR011992">
    <property type="entry name" value="EF-hand-dom_pair"/>
</dbReference>
<dbReference type="GO" id="GO:0008273">
    <property type="term" value="F:calcium, potassium:sodium antiporter activity"/>
    <property type="evidence" value="ECO:0007669"/>
    <property type="project" value="TreeGrafter"/>
</dbReference>
<dbReference type="FunFam" id="1.10.238.10:FF:000003">
    <property type="entry name" value="Calmodulin A"/>
    <property type="match status" value="1"/>
</dbReference>
<feature type="transmembrane region" description="Helical" evidence="18">
    <location>
        <begin position="746"/>
        <end position="764"/>
    </location>
</feature>
<dbReference type="Pfam" id="PF01699">
    <property type="entry name" value="Na_Ca_ex"/>
    <property type="match status" value="2"/>
</dbReference>
<feature type="transmembrane region" description="Helical" evidence="18">
    <location>
        <begin position="109"/>
        <end position="129"/>
    </location>
</feature>
<dbReference type="GO" id="GO:0005886">
    <property type="term" value="C:plasma membrane"/>
    <property type="evidence" value="ECO:0007669"/>
    <property type="project" value="TreeGrafter"/>
</dbReference>
<evidence type="ECO:0000256" key="17">
    <source>
        <dbReference type="ARBA" id="ARBA00023201"/>
    </source>
</evidence>
<dbReference type="AlphaFoldDB" id="A0A7S2WBC3"/>
<feature type="transmembrane region" description="Helical" evidence="18">
    <location>
        <begin position="716"/>
        <end position="740"/>
    </location>
</feature>
<keyword evidence="5" id="KW-0633">Potassium transport</keyword>